<evidence type="ECO:0000256" key="1">
    <source>
        <dbReference type="ARBA" id="ARBA00004651"/>
    </source>
</evidence>
<comment type="similarity">
    <text evidence="2">Belongs to the UPF0702 family.</text>
</comment>
<keyword evidence="4 7" id="KW-0812">Transmembrane</keyword>
<comment type="subcellular location">
    <subcellularLocation>
        <location evidence="1">Cell membrane</location>
        <topology evidence="1">Multi-pass membrane protein</topology>
    </subcellularLocation>
</comment>
<feature type="transmembrane region" description="Helical" evidence="7">
    <location>
        <begin position="62"/>
        <end position="79"/>
    </location>
</feature>
<feature type="domain" description="YetF-like N-terminal transmembrane" evidence="9">
    <location>
        <begin position="5"/>
        <end position="79"/>
    </location>
</feature>
<evidence type="ECO:0000313" key="10">
    <source>
        <dbReference type="EMBL" id="KRN33245.1"/>
    </source>
</evidence>
<dbReference type="GO" id="GO:0005886">
    <property type="term" value="C:plasma membrane"/>
    <property type="evidence" value="ECO:0007669"/>
    <property type="project" value="UniProtKB-SubCell"/>
</dbReference>
<dbReference type="InParanoid" id="A0A0R2G9B6"/>
<dbReference type="RefSeq" id="WP_022791258.1">
    <property type="nucleotide sequence ID" value="NZ_ATUU01000001.1"/>
</dbReference>
<dbReference type="FunCoup" id="A0A0R2G9B6">
    <property type="interactions" value="19"/>
</dbReference>
<organism evidence="10 11">
    <name type="scientific">Weissella halotolerans DSM 20190</name>
    <dbReference type="NCBI Taxonomy" id="1123500"/>
    <lineage>
        <taxon>Bacteria</taxon>
        <taxon>Bacillati</taxon>
        <taxon>Bacillota</taxon>
        <taxon>Bacilli</taxon>
        <taxon>Lactobacillales</taxon>
        <taxon>Lactobacillaceae</taxon>
        <taxon>Weissella</taxon>
    </lineage>
</organism>
<dbReference type="Proteomes" id="UP000051296">
    <property type="component" value="Unassembled WGS sequence"/>
</dbReference>
<evidence type="ECO:0000259" key="9">
    <source>
        <dbReference type="Pfam" id="PF20730"/>
    </source>
</evidence>
<dbReference type="Pfam" id="PF04239">
    <property type="entry name" value="DUF421"/>
    <property type="match status" value="1"/>
</dbReference>
<keyword evidence="11" id="KW-1185">Reference proteome</keyword>
<dbReference type="InterPro" id="IPR007353">
    <property type="entry name" value="DUF421"/>
</dbReference>
<evidence type="ECO:0000256" key="7">
    <source>
        <dbReference type="SAM" id="Phobius"/>
    </source>
</evidence>
<evidence type="ECO:0000256" key="3">
    <source>
        <dbReference type="ARBA" id="ARBA00022475"/>
    </source>
</evidence>
<dbReference type="Gene3D" id="3.30.240.20">
    <property type="entry name" value="bsu07140 like domains"/>
    <property type="match status" value="2"/>
</dbReference>
<dbReference type="OrthoDB" id="9778331at2"/>
<dbReference type="PANTHER" id="PTHR34582">
    <property type="entry name" value="UPF0702 TRANSMEMBRANE PROTEIN YCAP"/>
    <property type="match status" value="1"/>
</dbReference>
<evidence type="ECO:0008006" key="12">
    <source>
        <dbReference type="Google" id="ProtNLM"/>
    </source>
</evidence>
<dbReference type="STRING" id="1123500.GCA_000420365_00459"/>
<dbReference type="Pfam" id="PF20730">
    <property type="entry name" value="YetF_N"/>
    <property type="match status" value="1"/>
</dbReference>
<dbReference type="eggNOG" id="COG2323">
    <property type="taxonomic scope" value="Bacteria"/>
</dbReference>
<evidence type="ECO:0000313" key="11">
    <source>
        <dbReference type="Proteomes" id="UP000051296"/>
    </source>
</evidence>
<dbReference type="PANTHER" id="PTHR34582:SF6">
    <property type="entry name" value="UPF0702 TRANSMEMBRANE PROTEIN YCAP"/>
    <property type="match status" value="1"/>
</dbReference>
<dbReference type="PATRIC" id="fig|1123500.6.peg.42"/>
<feature type="transmembrane region" description="Helical" evidence="7">
    <location>
        <begin position="6"/>
        <end position="26"/>
    </location>
</feature>
<keyword evidence="6 7" id="KW-0472">Membrane</keyword>
<dbReference type="InterPro" id="IPR048454">
    <property type="entry name" value="YetF_N"/>
</dbReference>
<reference evidence="10 11" key="1">
    <citation type="journal article" date="2015" name="Genome Announc.">
        <title>Expanding the biotechnology potential of lactobacilli through comparative genomics of 213 strains and associated genera.</title>
        <authorList>
            <person name="Sun Z."/>
            <person name="Harris H.M."/>
            <person name="McCann A."/>
            <person name="Guo C."/>
            <person name="Argimon S."/>
            <person name="Zhang W."/>
            <person name="Yang X."/>
            <person name="Jeffery I.B."/>
            <person name="Cooney J.C."/>
            <person name="Kagawa T.F."/>
            <person name="Liu W."/>
            <person name="Song Y."/>
            <person name="Salvetti E."/>
            <person name="Wrobel A."/>
            <person name="Rasinkangas P."/>
            <person name="Parkhill J."/>
            <person name="Rea M.C."/>
            <person name="O'Sullivan O."/>
            <person name="Ritari J."/>
            <person name="Douillard F.P."/>
            <person name="Paul Ross R."/>
            <person name="Yang R."/>
            <person name="Briner A.E."/>
            <person name="Felis G.E."/>
            <person name="de Vos W.M."/>
            <person name="Barrangou R."/>
            <person name="Klaenhammer T.R."/>
            <person name="Caufield P.W."/>
            <person name="Cui Y."/>
            <person name="Zhang H."/>
            <person name="O'Toole P.W."/>
        </authorList>
    </citation>
    <scope>NUCLEOTIDE SEQUENCE [LARGE SCALE GENOMIC DNA]</scope>
    <source>
        <strain evidence="10 11">DSM 20190</strain>
    </source>
</reference>
<dbReference type="EMBL" id="JQAX01000001">
    <property type="protein sequence ID" value="KRN33245.1"/>
    <property type="molecule type" value="Genomic_DNA"/>
</dbReference>
<feature type="domain" description="YetF C-terminal" evidence="8">
    <location>
        <begin position="82"/>
        <end position="200"/>
    </location>
</feature>
<keyword evidence="5 7" id="KW-1133">Transmembrane helix</keyword>
<evidence type="ECO:0000256" key="6">
    <source>
        <dbReference type="ARBA" id="ARBA00023136"/>
    </source>
</evidence>
<comment type="caution">
    <text evidence="10">The sequence shown here is derived from an EMBL/GenBank/DDBJ whole genome shotgun (WGS) entry which is preliminary data.</text>
</comment>
<keyword evidence="3" id="KW-1003">Cell membrane</keyword>
<proteinExistence type="inferred from homology"/>
<evidence type="ECO:0000259" key="8">
    <source>
        <dbReference type="Pfam" id="PF04239"/>
    </source>
</evidence>
<evidence type="ECO:0000256" key="4">
    <source>
        <dbReference type="ARBA" id="ARBA00022692"/>
    </source>
</evidence>
<accession>A0A0R2G9B6</accession>
<protein>
    <recommendedName>
        <fullName evidence="12">Membrane protein yetF</fullName>
    </recommendedName>
</protein>
<dbReference type="InterPro" id="IPR023090">
    <property type="entry name" value="UPF0702_alpha/beta_dom_sf"/>
</dbReference>
<evidence type="ECO:0000256" key="2">
    <source>
        <dbReference type="ARBA" id="ARBA00006448"/>
    </source>
</evidence>
<gene>
    <name evidence="10" type="ORF">IV68_GL000043</name>
</gene>
<dbReference type="AlphaFoldDB" id="A0A0R2G9B6"/>
<name>A0A0R2G9B6_9LACO</name>
<evidence type="ECO:0000256" key="5">
    <source>
        <dbReference type="ARBA" id="ARBA00022989"/>
    </source>
</evidence>
<sequence>MDSYSIVFLKLAVGIMALVIQINILGKGNLAPISAMDQIQNYVLGGIIGGVLYNASVSVLQFVMVLIIWTFLVLLLKFVKNHNYLVKAIVDGKPIVIVRRGELQMDNILRAGLSANELMFKLRSAGIDEIQALKLAIVEQNGQLTLTKYGEEDVKYPLIQDGQINYELLDLLDHDVAWLEEQVSKQYKNIAIADIYLGEFIHGHLVLHLYHPDEAKPVDK</sequence>